<accession>A0A448X8Z6</accession>
<evidence type="ECO:0000313" key="3">
    <source>
        <dbReference type="Proteomes" id="UP000784294"/>
    </source>
</evidence>
<feature type="compositionally biased region" description="Polar residues" evidence="1">
    <location>
        <begin position="19"/>
        <end position="42"/>
    </location>
</feature>
<feature type="compositionally biased region" description="Low complexity" evidence="1">
    <location>
        <begin position="1"/>
        <end position="18"/>
    </location>
</feature>
<evidence type="ECO:0000256" key="1">
    <source>
        <dbReference type="SAM" id="MobiDB-lite"/>
    </source>
</evidence>
<sequence>MESSPSNSALSTPSSVVSDTNYTTTDRSSQLQQDPTSSSHLPDSTAEPNKDLSCKQRPPRARQTRRASRKAPCDEENSKRSTAEHGGGTSLISGNKGSELVCEFGSIIDIGII</sequence>
<organism evidence="2 3">
    <name type="scientific">Protopolystoma xenopodis</name>
    <dbReference type="NCBI Taxonomy" id="117903"/>
    <lineage>
        <taxon>Eukaryota</taxon>
        <taxon>Metazoa</taxon>
        <taxon>Spiralia</taxon>
        <taxon>Lophotrochozoa</taxon>
        <taxon>Platyhelminthes</taxon>
        <taxon>Monogenea</taxon>
        <taxon>Polyopisthocotylea</taxon>
        <taxon>Polystomatidea</taxon>
        <taxon>Polystomatidae</taxon>
        <taxon>Protopolystoma</taxon>
    </lineage>
</organism>
<reference evidence="2" key="1">
    <citation type="submission" date="2018-11" db="EMBL/GenBank/DDBJ databases">
        <authorList>
            <consortium name="Pathogen Informatics"/>
        </authorList>
    </citation>
    <scope>NUCLEOTIDE SEQUENCE</scope>
</reference>
<gene>
    <name evidence="2" type="ORF">PXEA_LOCUS24645</name>
</gene>
<evidence type="ECO:0000313" key="2">
    <source>
        <dbReference type="EMBL" id="VEL31205.1"/>
    </source>
</evidence>
<feature type="region of interest" description="Disordered" evidence="1">
    <location>
        <begin position="1"/>
        <end position="96"/>
    </location>
</feature>
<proteinExistence type="predicted"/>
<feature type="compositionally biased region" description="Basic and acidic residues" evidence="1">
    <location>
        <begin position="71"/>
        <end position="83"/>
    </location>
</feature>
<keyword evidence="3" id="KW-1185">Reference proteome</keyword>
<dbReference type="Proteomes" id="UP000784294">
    <property type="component" value="Unassembled WGS sequence"/>
</dbReference>
<dbReference type="AlphaFoldDB" id="A0A448X8Z6"/>
<comment type="caution">
    <text evidence="2">The sequence shown here is derived from an EMBL/GenBank/DDBJ whole genome shotgun (WGS) entry which is preliminary data.</text>
</comment>
<protein>
    <submittedName>
        <fullName evidence="2">Uncharacterized protein</fullName>
    </submittedName>
</protein>
<name>A0A448X8Z6_9PLAT</name>
<feature type="compositionally biased region" description="Basic residues" evidence="1">
    <location>
        <begin position="57"/>
        <end position="69"/>
    </location>
</feature>
<dbReference type="EMBL" id="CAAALY010119828">
    <property type="protein sequence ID" value="VEL31205.1"/>
    <property type="molecule type" value="Genomic_DNA"/>
</dbReference>